<feature type="domain" description="B box-type" evidence="5">
    <location>
        <begin position="114"/>
        <end position="153"/>
    </location>
</feature>
<proteinExistence type="predicted"/>
<evidence type="ECO:0000256" key="4">
    <source>
        <dbReference type="PROSITE-ProRule" id="PRU00024"/>
    </source>
</evidence>
<keyword evidence="3" id="KW-0862">Zinc</keyword>
<dbReference type="InterPro" id="IPR051051">
    <property type="entry name" value="E3_ubiq-ligase_TRIM/RNF"/>
</dbReference>
<dbReference type="CDD" id="cd00063">
    <property type="entry name" value="FN3"/>
    <property type="match status" value="1"/>
</dbReference>
<dbReference type="AlphaFoldDB" id="A0A1R2CHE6"/>
<dbReference type="EMBL" id="MPUH01000151">
    <property type="protein sequence ID" value="OMJ88418.1"/>
    <property type="molecule type" value="Genomic_DNA"/>
</dbReference>
<evidence type="ECO:0008006" key="9">
    <source>
        <dbReference type="Google" id="ProtNLM"/>
    </source>
</evidence>
<gene>
    <name evidence="7" type="ORF">SteCoe_9637</name>
</gene>
<evidence type="ECO:0000256" key="3">
    <source>
        <dbReference type="ARBA" id="ARBA00022833"/>
    </source>
</evidence>
<dbReference type="OrthoDB" id="313229at2759"/>
<dbReference type="GO" id="GO:0008270">
    <property type="term" value="F:zinc ion binding"/>
    <property type="evidence" value="ECO:0007669"/>
    <property type="project" value="UniProtKB-KW"/>
</dbReference>
<keyword evidence="8" id="KW-1185">Reference proteome</keyword>
<dbReference type="Proteomes" id="UP000187209">
    <property type="component" value="Unassembled WGS sequence"/>
</dbReference>
<reference evidence="7 8" key="1">
    <citation type="submission" date="2016-11" db="EMBL/GenBank/DDBJ databases">
        <title>The macronuclear genome of Stentor coeruleus: a giant cell with tiny introns.</title>
        <authorList>
            <person name="Slabodnick M."/>
            <person name="Ruby J.G."/>
            <person name="Reiff S.B."/>
            <person name="Swart E.C."/>
            <person name="Gosai S."/>
            <person name="Prabakaran S."/>
            <person name="Witkowska E."/>
            <person name="Larue G.E."/>
            <person name="Fisher S."/>
            <person name="Freeman R.M."/>
            <person name="Gunawardena J."/>
            <person name="Chu W."/>
            <person name="Stover N.A."/>
            <person name="Gregory B.D."/>
            <person name="Nowacki M."/>
            <person name="Derisi J."/>
            <person name="Roy S.W."/>
            <person name="Marshall W.F."/>
            <person name="Sood P."/>
        </authorList>
    </citation>
    <scope>NUCLEOTIDE SEQUENCE [LARGE SCALE GENOMIC DNA]</scope>
    <source>
        <strain evidence="7">WM001</strain>
    </source>
</reference>
<protein>
    <recommendedName>
        <fullName evidence="9">Fibronectin type-III domain-containing protein</fullName>
    </recommendedName>
</protein>
<dbReference type="SMART" id="SM00336">
    <property type="entry name" value="BBOX"/>
    <property type="match status" value="1"/>
</dbReference>
<comment type="caution">
    <text evidence="7">The sequence shown here is derived from an EMBL/GenBank/DDBJ whole genome shotgun (WGS) entry which is preliminary data.</text>
</comment>
<dbReference type="PANTHER" id="PTHR25465">
    <property type="entry name" value="B-BOX DOMAIN CONTAINING"/>
    <property type="match status" value="1"/>
</dbReference>
<dbReference type="Gene3D" id="3.30.160.60">
    <property type="entry name" value="Classic Zinc Finger"/>
    <property type="match status" value="1"/>
</dbReference>
<dbReference type="Pfam" id="PF00643">
    <property type="entry name" value="zf-B_box"/>
    <property type="match status" value="1"/>
</dbReference>
<dbReference type="InterPro" id="IPR000315">
    <property type="entry name" value="Znf_B-box"/>
</dbReference>
<dbReference type="SMART" id="SM00060">
    <property type="entry name" value="FN3"/>
    <property type="match status" value="1"/>
</dbReference>
<organism evidence="7 8">
    <name type="scientific">Stentor coeruleus</name>
    <dbReference type="NCBI Taxonomy" id="5963"/>
    <lineage>
        <taxon>Eukaryota</taxon>
        <taxon>Sar</taxon>
        <taxon>Alveolata</taxon>
        <taxon>Ciliophora</taxon>
        <taxon>Postciliodesmatophora</taxon>
        <taxon>Heterotrichea</taxon>
        <taxon>Heterotrichida</taxon>
        <taxon>Stentoridae</taxon>
        <taxon>Stentor</taxon>
    </lineage>
</organism>
<name>A0A1R2CHE6_9CILI</name>
<dbReference type="SUPFAM" id="SSF49265">
    <property type="entry name" value="Fibronectin type III"/>
    <property type="match status" value="1"/>
</dbReference>
<dbReference type="InterPro" id="IPR036116">
    <property type="entry name" value="FN3_sf"/>
</dbReference>
<evidence type="ECO:0000259" key="6">
    <source>
        <dbReference type="PROSITE" id="PS50853"/>
    </source>
</evidence>
<dbReference type="CDD" id="cd19757">
    <property type="entry name" value="Bbox1"/>
    <property type="match status" value="1"/>
</dbReference>
<evidence type="ECO:0000256" key="2">
    <source>
        <dbReference type="ARBA" id="ARBA00022771"/>
    </source>
</evidence>
<dbReference type="SUPFAM" id="SSF57845">
    <property type="entry name" value="B-box zinc-binding domain"/>
    <property type="match status" value="1"/>
</dbReference>
<dbReference type="InterPro" id="IPR013783">
    <property type="entry name" value="Ig-like_fold"/>
</dbReference>
<dbReference type="Pfam" id="PF00041">
    <property type="entry name" value="fn3"/>
    <property type="match status" value="1"/>
</dbReference>
<evidence type="ECO:0000313" key="8">
    <source>
        <dbReference type="Proteomes" id="UP000187209"/>
    </source>
</evidence>
<dbReference type="PROSITE" id="PS50119">
    <property type="entry name" value="ZF_BBOX"/>
    <property type="match status" value="1"/>
</dbReference>
<feature type="domain" description="Fibronectin type-III" evidence="6">
    <location>
        <begin position="376"/>
        <end position="473"/>
    </location>
</feature>
<sequence>MEDLYCGFCKSVPKFPIILPCCLKTICKEHKSSQCIFCSSDLSNTPIQPNNVLLHYFNSKISGNCDRCEELPSTISCHNCKASLCKECSSFLHSKGIYTRHILSNCSQLINNADSLEICTTHKLPLKFFCEKDWQALCRRCKESHSTHGPLNIEVAVADILNEINTKDESLGKYLKETEKEINKCKQALDGVCDIYDNSKNMIVSKFKTLKQVLQWKEEELLGEVEVIFSRKKMEIDYFLESLNKNAKMIRESIGFIDVVKKLQPSIVLSQLKYINHIIDQALEIENIQANISKSESPGKLETTALQNAIESLCLIDGTLSINTSISNTNIPSSLSSIIKSPPLAIKGNHEKQITPIKSRSNSRDSSYLITNLEDNPLETRVFKKKLQSSTAIQVSWNHPIKSFQGLIYCLEYGVGTKLNSIEQFRQVYKGTAHTCIITDLLPKTSYRFRVSPQIGETKGDWSEIITVTTHDTQKIDINSFGAHANIVTRAQEKYIQFDKPGIVFGINSYSFGKYCWEVKILSNSLYAADGNLIRIGVSGIKSKIVYGSDIEYQSGRGAVKVRVIVDIESGTMIVINSNNPQNEVTLNLPEGPIVPAIQYKPSKNSTAPLRMSVDFDL</sequence>
<dbReference type="Gene3D" id="2.60.40.10">
    <property type="entry name" value="Immunoglobulins"/>
    <property type="match status" value="1"/>
</dbReference>
<evidence type="ECO:0000313" key="7">
    <source>
        <dbReference type="EMBL" id="OMJ88418.1"/>
    </source>
</evidence>
<evidence type="ECO:0000256" key="1">
    <source>
        <dbReference type="ARBA" id="ARBA00022723"/>
    </source>
</evidence>
<keyword evidence="2 4" id="KW-0863">Zinc-finger</keyword>
<dbReference type="PANTHER" id="PTHR25465:SF13">
    <property type="entry name" value="TRIPARTITE MOTIF-CONTAINING PROTEIN 42"/>
    <property type="match status" value="1"/>
</dbReference>
<dbReference type="PROSITE" id="PS50853">
    <property type="entry name" value="FN3"/>
    <property type="match status" value="1"/>
</dbReference>
<keyword evidence="1" id="KW-0479">Metal-binding</keyword>
<dbReference type="InterPro" id="IPR003961">
    <property type="entry name" value="FN3_dom"/>
</dbReference>
<evidence type="ECO:0000259" key="5">
    <source>
        <dbReference type="PROSITE" id="PS50119"/>
    </source>
</evidence>
<accession>A0A1R2CHE6</accession>